<feature type="region of interest" description="Disordered" evidence="1">
    <location>
        <begin position="27"/>
        <end position="46"/>
    </location>
</feature>
<proteinExistence type="predicted"/>
<evidence type="ECO:0008006" key="4">
    <source>
        <dbReference type="Google" id="ProtNLM"/>
    </source>
</evidence>
<evidence type="ECO:0000313" key="2">
    <source>
        <dbReference type="EMBL" id="GAA1834288.1"/>
    </source>
</evidence>
<reference evidence="2 3" key="1">
    <citation type="journal article" date="2019" name="Int. J. Syst. Evol. Microbiol.">
        <title>The Global Catalogue of Microorganisms (GCM) 10K type strain sequencing project: providing services to taxonomists for standard genome sequencing and annotation.</title>
        <authorList>
            <consortium name="The Broad Institute Genomics Platform"/>
            <consortium name="The Broad Institute Genome Sequencing Center for Infectious Disease"/>
            <person name="Wu L."/>
            <person name="Ma J."/>
        </authorList>
    </citation>
    <scope>NUCLEOTIDE SEQUENCE [LARGE SCALE GENOMIC DNA]</scope>
    <source>
        <strain evidence="2 3">JCM 13250</strain>
    </source>
</reference>
<dbReference type="Proteomes" id="UP001500218">
    <property type="component" value="Unassembled WGS sequence"/>
</dbReference>
<evidence type="ECO:0000256" key="1">
    <source>
        <dbReference type="SAM" id="MobiDB-lite"/>
    </source>
</evidence>
<sequence>MGSFTSVLIVLPSWCAVDIHRPADRYPAGRVRTPGTRRKDRFHQEKRSLCSWARDTPARRAATSTARIQAGGPHT</sequence>
<comment type="caution">
    <text evidence="2">The sequence shown here is derived from an EMBL/GenBank/DDBJ whole genome shotgun (WGS) entry which is preliminary data.</text>
</comment>
<organism evidence="2 3">
    <name type="scientific">Luedemannella flava</name>
    <dbReference type="NCBI Taxonomy" id="349316"/>
    <lineage>
        <taxon>Bacteria</taxon>
        <taxon>Bacillati</taxon>
        <taxon>Actinomycetota</taxon>
        <taxon>Actinomycetes</taxon>
        <taxon>Micromonosporales</taxon>
        <taxon>Micromonosporaceae</taxon>
        <taxon>Luedemannella</taxon>
    </lineage>
</organism>
<gene>
    <name evidence="2" type="ORF">GCM10009682_60790</name>
</gene>
<evidence type="ECO:0000313" key="3">
    <source>
        <dbReference type="Proteomes" id="UP001500218"/>
    </source>
</evidence>
<name>A0ABN2MPY4_9ACTN</name>
<keyword evidence="3" id="KW-1185">Reference proteome</keyword>
<protein>
    <recommendedName>
        <fullName evidence="4">Secreted protein</fullName>
    </recommendedName>
</protein>
<accession>A0ABN2MPY4</accession>
<dbReference type="EMBL" id="BAAALT010000283">
    <property type="protein sequence ID" value="GAA1834288.1"/>
    <property type="molecule type" value="Genomic_DNA"/>
</dbReference>